<feature type="domain" description="Bacterial sugar transferase" evidence="4">
    <location>
        <begin position="27"/>
        <end position="216"/>
    </location>
</feature>
<dbReference type="RefSeq" id="WP_093118695.1">
    <property type="nucleotide sequence ID" value="NZ_FNWJ01000002.1"/>
</dbReference>
<dbReference type="InterPro" id="IPR003362">
    <property type="entry name" value="Bact_transf"/>
</dbReference>
<evidence type="ECO:0000256" key="2">
    <source>
        <dbReference type="SAM" id="MobiDB-lite"/>
    </source>
</evidence>
<proteinExistence type="inferred from homology"/>
<keyword evidence="3" id="KW-0812">Transmembrane</keyword>
<feature type="region of interest" description="Disordered" evidence="2">
    <location>
        <begin position="228"/>
        <end position="262"/>
    </location>
</feature>
<gene>
    <name evidence="5" type="ORF">SAMN02745716_2031</name>
</gene>
<evidence type="ECO:0000313" key="6">
    <source>
        <dbReference type="Proteomes" id="UP000222056"/>
    </source>
</evidence>
<dbReference type="Pfam" id="PF02397">
    <property type="entry name" value="Bac_transf"/>
    <property type="match status" value="1"/>
</dbReference>
<keyword evidence="3" id="KW-0472">Membrane</keyword>
<accession>A0A1H6FXZ8</accession>
<evidence type="ECO:0000313" key="5">
    <source>
        <dbReference type="EMBL" id="SEH15689.1"/>
    </source>
</evidence>
<name>A0A1H6FXZ8_THEAL</name>
<keyword evidence="5" id="KW-0808">Transferase</keyword>
<evidence type="ECO:0000256" key="1">
    <source>
        <dbReference type="ARBA" id="ARBA00006464"/>
    </source>
</evidence>
<dbReference type="GO" id="GO:0016780">
    <property type="term" value="F:phosphotransferase activity, for other substituted phosphate groups"/>
    <property type="evidence" value="ECO:0007669"/>
    <property type="project" value="TreeGrafter"/>
</dbReference>
<reference evidence="6" key="1">
    <citation type="submission" date="2016-10" db="EMBL/GenBank/DDBJ databases">
        <authorList>
            <person name="Varghese N."/>
            <person name="Submissions S."/>
        </authorList>
    </citation>
    <scope>NUCLEOTIDE SEQUENCE [LARGE SCALE GENOMIC DNA]</scope>
    <source>
        <strain evidence="6">ATCC 35263</strain>
    </source>
</reference>
<dbReference type="AlphaFoldDB" id="A0A1H6FXZ8"/>
<dbReference type="OrthoDB" id="9808602at2"/>
<evidence type="ECO:0000259" key="4">
    <source>
        <dbReference type="Pfam" id="PF02397"/>
    </source>
</evidence>
<keyword evidence="3" id="KW-1133">Transmembrane helix</keyword>
<dbReference type="PANTHER" id="PTHR30576:SF0">
    <property type="entry name" value="UNDECAPRENYL-PHOSPHATE N-ACETYLGALACTOSAMINYL 1-PHOSPHATE TRANSFERASE-RELATED"/>
    <property type="match status" value="1"/>
</dbReference>
<dbReference type="Proteomes" id="UP000222056">
    <property type="component" value="Unassembled WGS sequence"/>
</dbReference>
<organism evidence="5 6">
    <name type="scientific">Thermoleophilum album</name>
    <dbReference type="NCBI Taxonomy" id="29539"/>
    <lineage>
        <taxon>Bacteria</taxon>
        <taxon>Bacillati</taxon>
        <taxon>Actinomycetota</taxon>
        <taxon>Thermoleophilia</taxon>
        <taxon>Thermoleophilales</taxon>
        <taxon>Thermoleophilaceae</taxon>
        <taxon>Thermoleophilum</taxon>
    </lineage>
</organism>
<comment type="similarity">
    <text evidence="1">Belongs to the bacterial sugar transferase family.</text>
</comment>
<dbReference type="EMBL" id="FNWJ01000002">
    <property type="protein sequence ID" value="SEH15689.1"/>
    <property type="molecule type" value="Genomic_DNA"/>
</dbReference>
<feature type="transmembrane region" description="Helical" evidence="3">
    <location>
        <begin position="29"/>
        <end position="55"/>
    </location>
</feature>
<sequence>MRFPAPSTQTPPAHCRSAQTRAAPAVKRALDVVVASAILLLTAPLIALAALAVVIDSPGPPLYRSLRVGRNGRHFWMYKLRKMHVDAGGPPLTVANDERLTRVGSVISRLKIDELPQLLNVIKGDMSLVGPRPQSPEFVAQHADDYAVILRVRPGITGPSQVAFAEEDRVLSHERPLLQYLQRILPQKLALDQMYVSDWSLRTDLRILFWTFVTVVLRVPVAVHRRDGRMSVRRRKRSEPAAPPTENLTEHAEPEPAYQNAA</sequence>
<dbReference type="PANTHER" id="PTHR30576">
    <property type="entry name" value="COLANIC BIOSYNTHESIS UDP-GLUCOSE LIPID CARRIER TRANSFERASE"/>
    <property type="match status" value="1"/>
</dbReference>
<keyword evidence="6" id="KW-1185">Reference proteome</keyword>
<protein>
    <submittedName>
        <fullName evidence="5">Sugar transferase involved in LPS biosynthesis (Colanic, teichoic acid)</fullName>
    </submittedName>
</protein>
<dbReference type="STRING" id="29539.SAMN02745716_2031"/>
<evidence type="ECO:0000256" key="3">
    <source>
        <dbReference type="SAM" id="Phobius"/>
    </source>
</evidence>